<dbReference type="Gene3D" id="3.40.50.300">
    <property type="entry name" value="P-loop containing nucleotide triphosphate hydrolases"/>
    <property type="match status" value="1"/>
</dbReference>
<reference evidence="8" key="1">
    <citation type="submission" date="2021-12" db="EMBL/GenBank/DDBJ databases">
        <title>Novel species in genus Dyadobacter.</title>
        <authorList>
            <person name="Ma C."/>
        </authorList>
    </citation>
    <scope>NUCLEOTIDE SEQUENCE</scope>
    <source>
        <strain evidence="8">CY399</strain>
    </source>
</reference>
<keyword evidence="1 8" id="KW-0808">Transferase</keyword>
<dbReference type="EC" id="2.7.10.2" evidence="8"/>
<dbReference type="PANTHER" id="PTHR32309">
    <property type="entry name" value="TYROSINE-PROTEIN KINASE"/>
    <property type="match status" value="1"/>
</dbReference>
<dbReference type="GO" id="GO:0005524">
    <property type="term" value="F:ATP binding"/>
    <property type="evidence" value="ECO:0007669"/>
    <property type="project" value="UniProtKB-KW"/>
</dbReference>
<dbReference type="InterPro" id="IPR050445">
    <property type="entry name" value="Bact_polysacc_biosynth/exp"/>
</dbReference>
<keyword evidence="9" id="KW-1185">Reference proteome</keyword>
<name>A0A9X1T803_9BACT</name>
<evidence type="ECO:0000256" key="5">
    <source>
        <dbReference type="ARBA" id="ARBA00023137"/>
    </source>
</evidence>
<organism evidence="8 9">
    <name type="scientific">Dyadobacter fanqingshengii</name>
    <dbReference type="NCBI Taxonomy" id="2906443"/>
    <lineage>
        <taxon>Bacteria</taxon>
        <taxon>Pseudomonadati</taxon>
        <taxon>Bacteroidota</taxon>
        <taxon>Cytophagia</taxon>
        <taxon>Cytophagales</taxon>
        <taxon>Spirosomataceae</taxon>
        <taxon>Dyadobacter</taxon>
    </lineage>
</organism>
<dbReference type="InterPro" id="IPR025669">
    <property type="entry name" value="AAA_dom"/>
</dbReference>
<keyword evidence="6" id="KW-1133">Transmembrane helix</keyword>
<dbReference type="AlphaFoldDB" id="A0A9X1T803"/>
<comment type="caution">
    <text evidence="8">The sequence shown here is derived from an EMBL/GenBank/DDBJ whole genome shotgun (WGS) entry which is preliminary data.</text>
</comment>
<dbReference type="Proteomes" id="UP001139700">
    <property type="component" value="Unassembled WGS sequence"/>
</dbReference>
<evidence type="ECO:0000256" key="6">
    <source>
        <dbReference type="SAM" id="Phobius"/>
    </source>
</evidence>
<evidence type="ECO:0000256" key="1">
    <source>
        <dbReference type="ARBA" id="ARBA00022679"/>
    </source>
</evidence>
<dbReference type="InterPro" id="IPR027417">
    <property type="entry name" value="P-loop_NTPase"/>
</dbReference>
<sequence>MLLTVGCGYIYLNLTPQKYEVQASINLEPLRDLSLTSNPSTEPDRSNDKSFVEDEIAVMTSQLLVSKVIQDLNLNVSYKLDKPFLGQDLGIDSPLLMEVLGQEEQKKALTFTVSPGDDSSYMILLPDGREEKLPYNQIVKTDFGQWKITRNNKIPLNREERIKITIQSIDKVAFDYRKRLEVNPAKPSSHIVNLYIQDSQPSRAKLFLTHLTSEYAAHIEASRSGQIKSSLGFLNGRIAELSGDLQKIQTSAVNLKSHDMLTGAGLDPKATFEALQNTELKANEVNLHLSIIEKIEEYLNSDKSVEKLPSSFGLNDEILSGLISKLSLLQIERNKLGLTTPKTSVEFQDIENQILSLQSAIRGNLGSMKQVLLNSRKNLDLLQKRLQLSVKAMPTSERSYNEVKRQAERKEELFNHLLKKKDELALASVSGPSAGIIIDKPYAGSPIGPNPLVVFAISIIFGILFPTGYIVGRDIFNNTVQNSKQLSHLINVPIIAELEDTYIGKESIISPDQGRINEQLRYLTIKLNRAAKLKNNGNITIVASGSPKEGKSFVCSNLGIELAKLGNRTLIIDLDLRRPRMNAIFNLPANSSGLNDYLYNGSSINRVIQKSGIHDKLDILACQPDPSGVTQLFYGRKFEELIEYLRSHYDHILIDSPPTSLFSDTLMLSQTADTILYVVRNGVTSSLSLTSFHDQLDQNLLDRTYLVLNGVNSLKYGGANDYGNYYSGVAERKLLSRQGWRDLKKRF</sequence>
<evidence type="ECO:0000313" key="9">
    <source>
        <dbReference type="Proteomes" id="UP001139700"/>
    </source>
</evidence>
<keyword evidence="6" id="KW-0812">Transmembrane</keyword>
<evidence type="ECO:0000259" key="7">
    <source>
        <dbReference type="Pfam" id="PF13614"/>
    </source>
</evidence>
<dbReference type="CDD" id="cd05387">
    <property type="entry name" value="BY-kinase"/>
    <property type="match status" value="1"/>
</dbReference>
<gene>
    <name evidence="8" type="ORF">LXM24_06015</name>
</gene>
<keyword evidence="5" id="KW-0829">Tyrosine-protein kinase</keyword>
<keyword evidence="6" id="KW-0472">Membrane</keyword>
<feature type="transmembrane region" description="Helical" evidence="6">
    <location>
        <begin position="452"/>
        <end position="471"/>
    </location>
</feature>
<dbReference type="SUPFAM" id="SSF52540">
    <property type="entry name" value="P-loop containing nucleoside triphosphate hydrolases"/>
    <property type="match status" value="1"/>
</dbReference>
<dbReference type="EMBL" id="JAJTTA010000002">
    <property type="protein sequence ID" value="MCF0039635.1"/>
    <property type="molecule type" value="Genomic_DNA"/>
</dbReference>
<keyword evidence="2" id="KW-0547">Nucleotide-binding</keyword>
<evidence type="ECO:0000313" key="8">
    <source>
        <dbReference type="EMBL" id="MCF0039635.1"/>
    </source>
</evidence>
<dbReference type="GO" id="GO:0004715">
    <property type="term" value="F:non-membrane spanning protein tyrosine kinase activity"/>
    <property type="evidence" value="ECO:0007669"/>
    <property type="project" value="UniProtKB-EC"/>
</dbReference>
<evidence type="ECO:0000256" key="4">
    <source>
        <dbReference type="ARBA" id="ARBA00022840"/>
    </source>
</evidence>
<dbReference type="InterPro" id="IPR005702">
    <property type="entry name" value="Wzc-like_C"/>
</dbReference>
<evidence type="ECO:0000256" key="3">
    <source>
        <dbReference type="ARBA" id="ARBA00022777"/>
    </source>
</evidence>
<accession>A0A9X1T803</accession>
<proteinExistence type="predicted"/>
<dbReference type="Pfam" id="PF13614">
    <property type="entry name" value="AAA_31"/>
    <property type="match status" value="1"/>
</dbReference>
<keyword evidence="3" id="KW-0418">Kinase</keyword>
<protein>
    <submittedName>
        <fullName evidence="8">Polysaccharide biosynthesis tyrosine autokinase</fullName>
        <ecNumber evidence="8">2.7.10.2</ecNumber>
    </submittedName>
</protein>
<evidence type="ECO:0000256" key="2">
    <source>
        <dbReference type="ARBA" id="ARBA00022741"/>
    </source>
</evidence>
<dbReference type="NCBIfam" id="TIGR01007">
    <property type="entry name" value="eps_fam"/>
    <property type="match status" value="1"/>
</dbReference>
<dbReference type="PANTHER" id="PTHR32309:SF31">
    <property type="entry name" value="CAPSULAR EXOPOLYSACCHARIDE FAMILY"/>
    <property type="match status" value="1"/>
</dbReference>
<feature type="domain" description="AAA" evidence="7">
    <location>
        <begin position="550"/>
        <end position="681"/>
    </location>
</feature>
<keyword evidence="4" id="KW-0067">ATP-binding</keyword>